<dbReference type="GO" id="GO:0005634">
    <property type="term" value="C:nucleus"/>
    <property type="evidence" value="ECO:0007669"/>
    <property type="project" value="TreeGrafter"/>
</dbReference>
<feature type="compositionally biased region" description="Acidic residues" evidence="1">
    <location>
        <begin position="120"/>
        <end position="131"/>
    </location>
</feature>
<dbReference type="AlphaFoldDB" id="A0AA38WEV4"/>
<dbReference type="GO" id="GO:0003682">
    <property type="term" value="F:chromatin binding"/>
    <property type="evidence" value="ECO:0007669"/>
    <property type="project" value="TreeGrafter"/>
</dbReference>
<protein>
    <recommendedName>
        <fullName evidence="2">MRN complex-interacting protein N-terminal domain-containing protein</fullName>
    </recommendedName>
</protein>
<evidence type="ECO:0000313" key="3">
    <source>
        <dbReference type="EMBL" id="KAJ9545811.1"/>
    </source>
</evidence>
<accession>A0AA38WEV4</accession>
<dbReference type="Proteomes" id="UP001172457">
    <property type="component" value="Chromosome 6"/>
</dbReference>
<feature type="non-terminal residue" evidence="3">
    <location>
        <position position="395"/>
    </location>
</feature>
<organism evidence="3 4">
    <name type="scientific">Centaurea solstitialis</name>
    <name type="common">yellow star-thistle</name>
    <dbReference type="NCBI Taxonomy" id="347529"/>
    <lineage>
        <taxon>Eukaryota</taxon>
        <taxon>Viridiplantae</taxon>
        <taxon>Streptophyta</taxon>
        <taxon>Embryophyta</taxon>
        <taxon>Tracheophyta</taxon>
        <taxon>Spermatophyta</taxon>
        <taxon>Magnoliopsida</taxon>
        <taxon>eudicotyledons</taxon>
        <taxon>Gunneridae</taxon>
        <taxon>Pentapetalae</taxon>
        <taxon>asterids</taxon>
        <taxon>campanulids</taxon>
        <taxon>Asterales</taxon>
        <taxon>Asteraceae</taxon>
        <taxon>Carduoideae</taxon>
        <taxon>Cardueae</taxon>
        <taxon>Centaureinae</taxon>
        <taxon>Centaurea</taxon>
    </lineage>
</organism>
<dbReference type="EMBL" id="JARYMX010000006">
    <property type="protein sequence ID" value="KAJ9545811.1"/>
    <property type="molecule type" value="Genomic_DNA"/>
</dbReference>
<name>A0AA38WEV4_9ASTR</name>
<evidence type="ECO:0000256" key="1">
    <source>
        <dbReference type="SAM" id="MobiDB-lite"/>
    </source>
</evidence>
<proteinExistence type="predicted"/>
<dbReference type="InterPro" id="IPR049472">
    <property type="entry name" value="MRNIP_N"/>
</dbReference>
<feature type="region of interest" description="Disordered" evidence="1">
    <location>
        <begin position="1"/>
        <end position="20"/>
    </location>
</feature>
<comment type="caution">
    <text evidence="3">The sequence shown here is derived from an EMBL/GenBank/DDBJ whole genome shotgun (WGS) entry which is preliminary data.</text>
</comment>
<dbReference type="PANTHER" id="PTHR15863">
    <property type="entry name" value="MRN COMPLEX-INTERACTING PROTEIN"/>
    <property type="match status" value="1"/>
</dbReference>
<keyword evidence="4" id="KW-1185">Reference proteome</keyword>
<dbReference type="InterPro" id="IPR032739">
    <property type="entry name" value="MRNIP"/>
</dbReference>
<dbReference type="PANTHER" id="PTHR15863:SF2">
    <property type="entry name" value="MRN COMPLEX-INTERACTING PROTEIN"/>
    <property type="match status" value="1"/>
</dbReference>
<sequence length="395" mass="45430">MATGGFGSGTSEEEDAEQFKLQTSTGKMSTAAAFIAVQCFHCSTMQAGINFSLIIHYTHHSHVKQRKKTSNKWSCVICNEKQSVRKVFSQASMAKDVRKFVQSFNMSRQFVEQQQQHQQEEEDELPEEEEEALARPNKKRTDWSEYIDSEINDGGISDDEGDLCEPNVVTELPKALFKKPKLSYNYSEVGLDSEDGEKLRRPVFGKRINKKKVDNPDKEPRTTVKENFKRVGENQLNHEYVDKEIGGSSKWREYSKTQRDDNVNRGSAYERSSSMMMKIRRPISERNASVDDGNNVDHRFTCGGSSSVMTKPKKPVSKWNDFIDDGDDLQLESRCQEINHGAFETKVSDEIVEDDVHPDFLRSFTKCLLDEHDKDRKLHLVRWIARTEKRILPNK</sequence>
<reference evidence="3" key="1">
    <citation type="submission" date="2023-03" db="EMBL/GenBank/DDBJ databases">
        <title>Chromosome-scale reference genome and RAD-based genetic map of yellow starthistle (Centaurea solstitialis) reveal putative structural variation and QTLs associated with invader traits.</title>
        <authorList>
            <person name="Reatini B."/>
            <person name="Cang F.A."/>
            <person name="Jiang Q."/>
            <person name="Mckibben M.T.W."/>
            <person name="Barker M.S."/>
            <person name="Rieseberg L.H."/>
            <person name="Dlugosch K.M."/>
        </authorList>
    </citation>
    <scope>NUCLEOTIDE SEQUENCE</scope>
    <source>
        <strain evidence="3">CAN-66</strain>
        <tissue evidence="3">Leaf</tissue>
    </source>
</reference>
<feature type="region of interest" description="Disordered" evidence="1">
    <location>
        <begin position="111"/>
        <end position="139"/>
    </location>
</feature>
<evidence type="ECO:0000259" key="2">
    <source>
        <dbReference type="Pfam" id="PF15749"/>
    </source>
</evidence>
<gene>
    <name evidence="3" type="ORF">OSB04_025518</name>
</gene>
<evidence type="ECO:0000313" key="4">
    <source>
        <dbReference type="Proteomes" id="UP001172457"/>
    </source>
</evidence>
<dbReference type="GO" id="GO:0007095">
    <property type="term" value="P:mitotic G2 DNA damage checkpoint signaling"/>
    <property type="evidence" value="ECO:0007669"/>
    <property type="project" value="TreeGrafter"/>
</dbReference>
<feature type="domain" description="MRN complex-interacting protein N-terminal" evidence="2">
    <location>
        <begin position="62"/>
        <end position="134"/>
    </location>
</feature>
<dbReference type="Pfam" id="PF15749">
    <property type="entry name" value="MRNIP"/>
    <property type="match status" value="1"/>
</dbReference>